<comment type="similarity">
    <text evidence="1 2">Belongs to the UPF0102 family.</text>
</comment>
<dbReference type="InterPro" id="IPR011856">
    <property type="entry name" value="tRNA_endonuc-like_dom_sf"/>
</dbReference>
<dbReference type="InterPro" id="IPR003509">
    <property type="entry name" value="UPF0102_YraN-like"/>
</dbReference>
<dbReference type="Gene3D" id="3.40.1350.10">
    <property type="match status" value="1"/>
</dbReference>
<dbReference type="AlphaFoldDB" id="A0A0C5B9S2"/>
<dbReference type="EMBL" id="LBFI01000053">
    <property type="protein sequence ID" value="KKM44611.1"/>
    <property type="molecule type" value="Genomic_DNA"/>
</dbReference>
<accession>A0A0C5B9S2</accession>
<dbReference type="HAMAP" id="MF_00048">
    <property type="entry name" value="UPF0102"/>
    <property type="match status" value="1"/>
</dbReference>
<protein>
    <recommendedName>
        <fullName evidence="2">UPF0102 protein C5C51_05450</fullName>
    </recommendedName>
</protein>
<reference evidence="4 6" key="2">
    <citation type="submission" date="2018-02" db="EMBL/GenBank/DDBJ databases">
        <title>Bacteriophage NCPPB3778 and a type I-E CRISPR drive the evolution of the US Biological Select Agent, Rathayibacter toxicus.</title>
        <authorList>
            <person name="Davis E.W.II."/>
            <person name="Tabima J.F."/>
            <person name="Weisberg A.J."/>
            <person name="Lopes L.D."/>
            <person name="Wiseman M.S."/>
            <person name="Wiseman M.S."/>
            <person name="Pupko T."/>
            <person name="Belcher M.S."/>
            <person name="Sechler A.J."/>
            <person name="Tancos M.A."/>
            <person name="Schroeder B.K."/>
            <person name="Murray T.D."/>
            <person name="Luster D.G."/>
            <person name="Schneider W.L."/>
            <person name="Rogers E."/>
            <person name="Andreote F.D."/>
            <person name="Grunwald N.J."/>
            <person name="Putnam M.L."/>
            <person name="Chang J.H."/>
        </authorList>
    </citation>
    <scope>NUCLEOTIDE SEQUENCE [LARGE SCALE GENOMIC DNA]</scope>
    <source>
        <strain evidence="4 6">FH99</strain>
    </source>
</reference>
<proteinExistence type="inferred from homology"/>
<dbReference type="NCBIfam" id="NF009150">
    <property type="entry name" value="PRK12497.1-3"/>
    <property type="match status" value="1"/>
</dbReference>
<dbReference type="Pfam" id="PF02021">
    <property type="entry name" value="UPF0102"/>
    <property type="match status" value="1"/>
</dbReference>
<evidence type="ECO:0000256" key="2">
    <source>
        <dbReference type="HAMAP-Rule" id="MF_00048"/>
    </source>
</evidence>
<dbReference type="PANTHER" id="PTHR34039">
    <property type="entry name" value="UPF0102 PROTEIN YRAN"/>
    <property type="match status" value="1"/>
</dbReference>
<reference evidence="3 5" key="1">
    <citation type="submission" date="2015-04" db="EMBL/GenBank/DDBJ databases">
        <title>Draft genome sequence of Rathayibacter toxicus strain FH-142 (AKA 70134 or CS 32), a Western Australian isolate.</title>
        <authorList>
            <consortium name="Consortium for Microbial Forensics and Genomics (microFORGE)"/>
            <person name="Knight B.M."/>
            <person name="Roberts D.P."/>
            <person name="Lin D."/>
            <person name="Hari K."/>
            <person name="Fletcher J."/>
            <person name="Melcher U."/>
            <person name="Blagden T."/>
            <person name="Luster D.G."/>
            <person name="Sechler A.J."/>
            <person name="Schneider W.L."/>
            <person name="Winegar R.A."/>
        </authorList>
    </citation>
    <scope>NUCLEOTIDE SEQUENCE [LARGE SCALE GENOMIC DNA]</scope>
    <source>
        <strain evidence="3 5">FH142</strain>
    </source>
</reference>
<evidence type="ECO:0000313" key="6">
    <source>
        <dbReference type="Proteomes" id="UP000237966"/>
    </source>
</evidence>
<dbReference type="GO" id="GO:0003676">
    <property type="term" value="F:nucleic acid binding"/>
    <property type="evidence" value="ECO:0007669"/>
    <property type="project" value="InterPro"/>
</dbReference>
<name>A0A0C5B9S2_9MICO</name>
<comment type="caution">
    <text evidence="3">The sequence shown here is derived from an EMBL/GenBank/DDBJ whole genome shotgun (WGS) entry which is preliminary data.</text>
</comment>
<dbReference type="KEGG" id="rtc:APU90_00825"/>
<dbReference type="Proteomes" id="UP000237966">
    <property type="component" value="Unassembled WGS sequence"/>
</dbReference>
<dbReference type="RefSeq" id="WP_027691241.1">
    <property type="nucleotide sequence ID" value="NZ_CP010848.1"/>
</dbReference>
<dbReference type="PANTHER" id="PTHR34039:SF1">
    <property type="entry name" value="UPF0102 PROTEIN YRAN"/>
    <property type="match status" value="1"/>
</dbReference>
<dbReference type="PATRIC" id="fig|145458.7.peg.1301"/>
<dbReference type="Proteomes" id="UP000052979">
    <property type="component" value="Unassembled WGS sequence"/>
</dbReference>
<dbReference type="KEGG" id="rtx:TI83_05650"/>
<dbReference type="NCBIfam" id="NF009154">
    <property type="entry name" value="PRK12497.3-3"/>
    <property type="match status" value="1"/>
</dbReference>
<gene>
    <name evidence="4" type="ORF">C5C51_05450</name>
    <name evidence="3" type="ORF">VT73_08790</name>
</gene>
<keyword evidence="5" id="KW-1185">Reference proteome</keyword>
<dbReference type="STRING" id="145458.APU90_00825"/>
<dbReference type="InterPro" id="IPR011335">
    <property type="entry name" value="Restrct_endonuc-II-like"/>
</dbReference>
<evidence type="ECO:0000313" key="3">
    <source>
        <dbReference type="EMBL" id="KKM44611.1"/>
    </source>
</evidence>
<dbReference type="GeneID" id="93667229"/>
<sequence>MNKDELGRRGEEIAAAHLRAEGFEILDRNWRVREGELDIVARDGAALVVVEVKTRSSTRFGQPVEAITPAKAQRLRRLAYAWARTHGERSRHLRIDAVGIIAPGGMLSQLRHLRAVA</sequence>
<evidence type="ECO:0000313" key="5">
    <source>
        <dbReference type="Proteomes" id="UP000052979"/>
    </source>
</evidence>
<dbReference type="eggNOG" id="COG0792">
    <property type="taxonomic scope" value="Bacteria"/>
</dbReference>
<dbReference type="CDD" id="cd20736">
    <property type="entry name" value="PoNe_Nuclease"/>
    <property type="match status" value="1"/>
</dbReference>
<dbReference type="EMBL" id="PSWU01000007">
    <property type="protein sequence ID" value="PPI15236.1"/>
    <property type="molecule type" value="Genomic_DNA"/>
</dbReference>
<dbReference type="OrthoDB" id="9794876at2"/>
<evidence type="ECO:0000256" key="1">
    <source>
        <dbReference type="ARBA" id="ARBA00006738"/>
    </source>
</evidence>
<dbReference type="SUPFAM" id="SSF52980">
    <property type="entry name" value="Restriction endonuclease-like"/>
    <property type="match status" value="1"/>
</dbReference>
<evidence type="ECO:0000313" key="4">
    <source>
        <dbReference type="EMBL" id="PPI15236.1"/>
    </source>
</evidence>
<organism evidence="3 5">
    <name type="scientific">Rathayibacter toxicus</name>
    <dbReference type="NCBI Taxonomy" id="145458"/>
    <lineage>
        <taxon>Bacteria</taxon>
        <taxon>Bacillati</taxon>
        <taxon>Actinomycetota</taxon>
        <taxon>Actinomycetes</taxon>
        <taxon>Micrococcales</taxon>
        <taxon>Microbacteriaceae</taxon>
        <taxon>Rathayibacter</taxon>
    </lineage>
</organism>